<dbReference type="KEGG" id="bex:A11Q_2298"/>
<dbReference type="HOGENOM" id="CLU_1080587_0_0_7"/>
<dbReference type="InterPro" id="IPR036412">
    <property type="entry name" value="HAD-like_sf"/>
</dbReference>
<keyword evidence="2" id="KW-1185">Reference proteome</keyword>
<dbReference type="InterPro" id="IPR050582">
    <property type="entry name" value="HAD-like_SerB"/>
</dbReference>
<dbReference type="Proteomes" id="UP000012040">
    <property type="component" value="Chromosome"/>
</dbReference>
<dbReference type="GO" id="GO:0016787">
    <property type="term" value="F:hydrolase activity"/>
    <property type="evidence" value="ECO:0007669"/>
    <property type="project" value="UniProtKB-KW"/>
</dbReference>
<dbReference type="RefSeq" id="WP_015471004.1">
    <property type="nucleotide sequence ID" value="NC_020813.1"/>
</dbReference>
<dbReference type="AlphaFoldDB" id="M4VTK2"/>
<protein>
    <submittedName>
        <fullName evidence="1">Putative haloacid dehalogenase-like hydrolase</fullName>
    </submittedName>
</protein>
<dbReference type="eggNOG" id="COG0560">
    <property type="taxonomic scope" value="Bacteria"/>
</dbReference>
<dbReference type="EMBL" id="CP003537">
    <property type="protein sequence ID" value="AGH96514.1"/>
    <property type="molecule type" value="Genomic_DNA"/>
</dbReference>
<accession>M4VTK2</accession>
<gene>
    <name evidence="1" type="ORF">A11Q_2298</name>
</gene>
<dbReference type="Gene3D" id="3.40.50.1000">
    <property type="entry name" value="HAD superfamily/HAD-like"/>
    <property type="match status" value="1"/>
</dbReference>
<dbReference type="SUPFAM" id="SSF56784">
    <property type="entry name" value="HAD-like"/>
    <property type="match status" value="1"/>
</dbReference>
<name>M4VTK2_9BACT</name>
<evidence type="ECO:0000313" key="2">
    <source>
        <dbReference type="Proteomes" id="UP000012040"/>
    </source>
</evidence>
<dbReference type="PATRIC" id="fig|1184267.3.peg.2329"/>
<dbReference type="PANTHER" id="PTHR43344">
    <property type="entry name" value="PHOSPHOSERINE PHOSPHATASE"/>
    <property type="match status" value="1"/>
</dbReference>
<dbReference type="STRING" id="1184267.A11Q_2298"/>
<keyword evidence="1" id="KW-0378">Hydrolase</keyword>
<dbReference type="Pfam" id="PF12710">
    <property type="entry name" value="HAD"/>
    <property type="match status" value="1"/>
</dbReference>
<evidence type="ECO:0000313" key="1">
    <source>
        <dbReference type="EMBL" id="AGH96514.1"/>
    </source>
</evidence>
<organism evidence="1 2">
    <name type="scientific">Pseudobdellovibrio exovorus JSS</name>
    <dbReference type="NCBI Taxonomy" id="1184267"/>
    <lineage>
        <taxon>Bacteria</taxon>
        <taxon>Pseudomonadati</taxon>
        <taxon>Bdellovibrionota</taxon>
        <taxon>Bdellovibrionia</taxon>
        <taxon>Bdellovibrionales</taxon>
        <taxon>Pseudobdellovibrionaceae</taxon>
        <taxon>Pseudobdellovibrio</taxon>
    </lineage>
</organism>
<dbReference type="InterPro" id="IPR023214">
    <property type="entry name" value="HAD_sf"/>
</dbReference>
<proteinExistence type="predicted"/>
<sequence>MNYKSFPSEYWSEIEKTLGVLKQQGTPLIAAFDADGTLWDTDLGENFFQYQIDNKLVPLPSDPWQHYLDMKKVNGDPRDAYAWLAQINHRVSLQQVQQWSQLAFNTIQPKPIFSEQKKLIDLLLKHQVQIYIVTASIKWAVEPGARALGLTFDNVIGVETAVVDGLVTQEKLYPITYREGKVEALLKHTNGQVPFFACGNSIGDLELLASASHLKLAVSAASRDDKLFKSENELMTKATENNWWRHRFI</sequence>
<dbReference type="OrthoDB" id="5290570at2"/>
<reference evidence="1 2" key="1">
    <citation type="journal article" date="2013" name="ISME J.">
        <title>By their genes ye shall know them: genomic signatures of predatory bacteria.</title>
        <authorList>
            <person name="Pasternak Z."/>
            <person name="Pietrokovski S."/>
            <person name="Rotem O."/>
            <person name="Gophna U."/>
            <person name="Lurie-Weinberger M.N."/>
            <person name="Jurkevitch E."/>
        </authorList>
    </citation>
    <scope>NUCLEOTIDE SEQUENCE [LARGE SCALE GENOMIC DNA]</scope>
    <source>
        <strain evidence="1 2">JSS</strain>
    </source>
</reference>